<dbReference type="Pfam" id="PF00069">
    <property type="entry name" value="Pkinase"/>
    <property type="match status" value="1"/>
</dbReference>
<reference evidence="2" key="1">
    <citation type="submission" date="2024-02" db="EMBL/GenBank/DDBJ databases">
        <authorList>
            <consortium name="ELIXIR-Norway"/>
            <consortium name="Elixir Norway"/>
        </authorList>
    </citation>
    <scope>NUCLEOTIDE SEQUENCE</scope>
</reference>
<dbReference type="SUPFAM" id="SSF56112">
    <property type="entry name" value="Protein kinase-like (PK-like)"/>
    <property type="match status" value="1"/>
</dbReference>
<dbReference type="InterPro" id="IPR011009">
    <property type="entry name" value="Kinase-like_dom_sf"/>
</dbReference>
<organism evidence="2 3">
    <name type="scientific">Sphagnum troendelagicum</name>
    <dbReference type="NCBI Taxonomy" id="128251"/>
    <lineage>
        <taxon>Eukaryota</taxon>
        <taxon>Viridiplantae</taxon>
        <taxon>Streptophyta</taxon>
        <taxon>Embryophyta</taxon>
        <taxon>Bryophyta</taxon>
        <taxon>Sphagnophytina</taxon>
        <taxon>Sphagnopsida</taxon>
        <taxon>Sphagnales</taxon>
        <taxon>Sphagnaceae</taxon>
        <taxon>Sphagnum</taxon>
    </lineage>
</organism>
<proteinExistence type="predicted"/>
<gene>
    <name evidence="2" type="ORF">CSSPTR1EN2_LOCUS4696</name>
</gene>
<feature type="domain" description="Protein kinase" evidence="1">
    <location>
        <begin position="1"/>
        <end position="75"/>
    </location>
</feature>
<protein>
    <recommendedName>
        <fullName evidence="1">Protein kinase domain-containing protein</fullName>
    </recommendedName>
</protein>
<accession>A0ABP0TKK0</accession>
<name>A0ABP0TKK0_9BRYO</name>
<keyword evidence="3" id="KW-1185">Reference proteome</keyword>
<dbReference type="PROSITE" id="PS50011">
    <property type="entry name" value="PROTEIN_KINASE_DOM"/>
    <property type="match status" value="1"/>
</dbReference>
<evidence type="ECO:0000313" key="2">
    <source>
        <dbReference type="EMBL" id="CAK9198957.1"/>
    </source>
</evidence>
<dbReference type="InterPro" id="IPR000719">
    <property type="entry name" value="Prot_kinase_dom"/>
</dbReference>
<dbReference type="Proteomes" id="UP001497512">
    <property type="component" value="Chromosome 12"/>
</dbReference>
<evidence type="ECO:0000313" key="3">
    <source>
        <dbReference type="Proteomes" id="UP001497512"/>
    </source>
</evidence>
<dbReference type="Gene3D" id="1.10.510.10">
    <property type="entry name" value="Transferase(Phosphotransferase) domain 1"/>
    <property type="match status" value="1"/>
</dbReference>
<sequence>MTENEVQKPLGEGTFGKGNLALTSTLGTTTYMAPKVPTLHRVSTKFDVYSFGVLLIELVNGKETFDVPGQNVELM</sequence>
<dbReference type="EMBL" id="OZ019904">
    <property type="protein sequence ID" value="CAK9198957.1"/>
    <property type="molecule type" value="Genomic_DNA"/>
</dbReference>
<evidence type="ECO:0000259" key="1">
    <source>
        <dbReference type="PROSITE" id="PS50011"/>
    </source>
</evidence>